<dbReference type="Proteomes" id="UP001165122">
    <property type="component" value="Unassembled WGS sequence"/>
</dbReference>
<comment type="caution">
    <text evidence="4">The sequence shown here is derived from an EMBL/GenBank/DDBJ whole genome shotgun (WGS) entry which is preliminary data.</text>
</comment>
<dbReference type="InterPro" id="IPR001841">
    <property type="entry name" value="Znf_RING"/>
</dbReference>
<name>A0A9W7FRT0_9STRA</name>
<accession>A0A9W7FRT0</accession>
<evidence type="ECO:0000313" key="5">
    <source>
        <dbReference type="Proteomes" id="UP001165122"/>
    </source>
</evidence>
<keyword evidence="1" id="KW-0863">Zinc-finger</keyword>
<feature type="compositionally biased region" description="Low complexity" evidence="2">
    <location>
        <begin position="122"/>
        <end position="131"/>
    </location>
</feature>
<feature type="compositionally biased region" description="Polar residues" evidence="2">
    <location>
        <begin position="340"/>
        <end position="365"/>
    </location>
</feature>
<dbReference type="InterPro" id="IPR013083">
    <property type="entry name" value="Znf_RING/FYVE/PHD"/>
</dbReference>
<evidence type="ECO:0000313" key="4">
    <source>
        <dbReference type="EMBL" id="GMI17827.1"/>
    </source>
</evidence>
<sequence length="553" mass="60222">MNEDNPPSPKGSLEGSPKGSPQSKKTPDDAVLKGNIEVQRSDQPKTKTNDGSGKVEVAPSFDEAVSSGWDRAPSLSSPSQVVIGVSDNIDSKTSNASSSSSSSSINKAVDIEISESLQVFSIDSDSSSSSESPEKKDQKKTTAAAVLEEVDRIVLERGKDRVSSLDLDPDSDTHGLCPLCCELLSPSEITHPSCAACEFNVCSVCLANLFMSNRGTCPGCRDDSFFVNVPSINKARTKDIIDSHCDNELTASQLREKYSGWDVIPVSSSMSESHDPTLLQDMDRACTKTEKEYLTRLLTGGKVEEVIKASAILNGIESMVRAGEVTDEFRVEQRYALFNSPTPTNKTPNLNVGRSTGSGSNTKTPPQFLKKLGEKFKKKPPKKDGIEELEEKVKTYKSEHTPERNEKSGGDMHFSQIGPPRAPPAVPFSCLSLPPLPARMPSRVTLDPNELKLFNRLRKDADVGLKFGNSDLGITLIKTGGQAFSKGLKPGDVLTCFDDVRVDNDLIGLEGIQMLYNEKIRNKIVFSITVNCDEKVVKELTERSEIVKLQQEL</sequence>
<feature type="domain" description="RING-type" evidence="3">
    <location>
        <begin position="177"/>
        <end position="221"/>
    </location>
</feature>
<keyword evidence="5" id="KW-1185">Reference proteome</keyword>
<proteinExistence type="predicted"/>
<evidence type="ECO:0000259" key="3">
    <source>
        <dbReference type="PROSITE" id="PS50089"/>
    </source>
</evidence>
<dbReference type="Gene3D" id="3.30.40.10">
    <property type="entry name" value="Zinc/RING finger domain, C3HC4 (zinc finger)"/>
    <property type="match status" value="1"/>
</dbReference>
<dbReference type="OrthoDB" id="10413475at2759"/>
<organism evidence="4 5">
    <name type="scientific">Triparma laevis f. longispina</name>
    <dbReference type="NCBI Taxonomy" id="1714387"/>
    <lineage>
        <taxon>Eukaryota</taxon>
        <taxon>Sar</taxon>
        <taxon>Stramenopiles</taxon>
        <taxon>Ochrophyta</taxon>
        <taxon>Bolidophyceae</taxon>
        <taxon>Parmales</taxon>
        <taxon>Triparmaceae</taxon>
        <taxon>Triparma</taxon>
    </lineage>
</organism>
<keyword evidence="1" id="KW-0862">Zinc</keyword>
<dbReference type="SUPFAM" id="SSF57850">
    <property type="entry name" value="RING/U-box"/>
    <property type="match status" value="1"/>
</dbReference>
<keyword evidence="1" id="KW-0479">Metal-binding</keyword>
<evidence type="ECO:0000256" key="1">
    <source>
        <dbReference type="PROSITE-ProRule" id="PRU00175"/>
    </source>
</evidence>
<reference evidence="5" key="1">
    <citation type="journal article" date="2023" name="Commun. Biol.">
        <title>Genome analysis of Parmales, the sister group of diatoms, reveals the evolutionary specialization of diatoms from phago-mixotrophs to photoautotrophs.</title>
        <authorList>
            <person name="Ban H."/>
            <person name="Sato S."/>
            <person name="Yoshikawa S."/>
            <person name="Yamada K."/>
            <person name="Nakamura Y."/>
            <person name="Ichinomiya M."/>
            <person name="Sato N."/>
            <person name="Blanc-Mathieu R."/>
            <person name="Endo H."/>
            <person name="Kuwata A."/>
            <person name="Ogata H."/>
        </authorList>
    </citation>
    <scope>NUCLEOTIDE SEQUENCE [LARGE SCALE GENOMIC DNA]</scope>
    <source>
        <strain evidence="5">NIES 3700</strain>
    </source>
</reference>
<feature type="compositionally biased region" description="Basic and acidic residues" evidence="2">
    <location>
        <begin position="39"/>
        <end position="48"/>
    </location>
</feature>
<feature type="region of interest" description="Disordered" evidence="2">
    <location>
        <begin position="1"/>
        <end position="80"/>
    </location>
</feature>
<feature type="region of interest" description="Disordered" evidence="2">
    <location>
        <begin position="340"/>
        <end position="367"/>
    </location>
</feature>
<protein>
    <recommendedName>
        <fullName evidence="3">RING-type domain-containing protein</fullName>
    </recommendedName>
</protein>
<evidence type="ECO:0000256" key="2">
    <source>
        <dbReference type="SAM" id="MobiDB-lite"/>
    </source>
</evidence>
<dbReference type="AlphaFoldDB" id="A0A9W7FRT0"/>
<gene>
    <name evidence="4" type="ORF">TrLO_g1789</name>
</gene>
<dbReference type="EMBL" id="BRXW01000307">
    <property type="protein sequence ID" value="GMI17827.1"/>
    <property type="molecule type" value="Genomic_DNA"/>
</dbReference>
<feature type="region of interest" description="Disordered" evidence="2">
    <location>
        <begin position="122"/>
        <end position="143"/>
    </location>
</feature>
<dbReference type="GO" id="GO:0008270">
    <property type="term" value="F:zinc ion binding"/>
    <property type="evidence" value="ECO:0007669"/>
    <property type="project" value="UniProtKB-KW"/>
</dbReference>
<dbReference type="PROSITE" id="PS50089">
    <property type="entry name" value="ZF_RING_2"/>
    <property type="match status" value="1"/>
</dbReference>